<evidence type="ECO:0000256" key="12">
    <source>
        <dbReference type="SAM" id="SignalP"/>
    </source>
</evidence>
<dbReference type="InterPro" id="IPR001137">
    <property type="entry name" value="Glyco_hydro_11"/>
</dbReference>
<comment type="caution">
    <text evidence="14">The sequence shown here is derived from an EMBL/GenBank/DDBJ whole genome shotgun (WGS) entry which is preliminary data.</text>
</comment>
<dbReference type="EC" id="3.2.1.8" evidence="4 10"/>
<dbReference type="Pfam" id="PF00457">
    <property type="entry name" value="Glyco_hydro_11"/>
    <property type="match status" value="1"/>
</dbReference>
<dbReference type="InterPro" id="IPR013319">
    <property type="entry name" value="GH11/12"/>
</dbReference>
<keyword evidence="15" id="KW-1185">Reference proteome</keyword>
<accession>A0A8H5BR60</accession>
<proteinExistence type="inferred from homology"/>
<protein>
    <recommendedName>
        <fullName evidence="4 10">Endo-1,4-beta-xylanase</fullName>
        <ecNumber evidence="4 10">3.2.1.8</ecNumber>
    </recommendedName>
</protein>
<feature type="chain" id="PRO_5034840313" description="Endo-1,4-beta-xylanase" evidence="12">
    <location>
        <begin position="20"/>
        <end position="224"/>
    </location>
</feature>
<dbReference type="Gene3D" id="2.60.120.180">
    <property type="match status" value="1"/>
</dbReference>
<name>A0A8H5BR60_9AGAR</name>
<feature type="signal peptide" evidence="12">
    <location>
        <begin position="1"/>
        <end position="19"/>
    </location>
</feature>
<evidence type="ECO:0000313" key="15">
    <source>
        <dbReference type="Proteomes" id="UP000567179"/>
    </source>
</evidence>
<keyword evidence="5 10" id="KW-0858">Xylan degradation</keyword>
<gene>
    <name evidence="14" type="ORF">D9619_004388</name>
</gene>
<organism evidence="14 15">
    <name type="scientific">Psilocybe cf. subviscida</name>
    <dbReference type="NCBI Taxonomy" id="2480587"/>
    <lineage>
        <taxon>Eukaryota</taxon>
        <taxon>Fungi</taxon>
        <taxon>Dikarya</taxon>
        <taxon>Basidiomycota</taxon>
        <taxon>Agaricomycotina</taxon>
        <taxon>Agaricomycetes</taxon>
        <taxon>Agaricomycetidae</taxon>
        <taxon>Agaricales</taxon>
        <taxon>Agaricineae</taxon>
        <taxon>Strophariaceae</taxon>
        <taxon>Psilocybe</taxon>
    </lineage>
</organism>
<dbReference type="AlphaFoldDB" id="A0A8H5BR60"/>
<evidence type="ECO:0000256" key="11">
    <source>
        <dbReference type="RuleBase" id="RU362015"/>
    </source>
</evidence>
<sequence length="224" mass="24171">MVKLTALLALCSTALVAVASPIVQGNSTEALERRLTVTSSSTGSTGGYYYSLWEQVNNGVSMNIGTGSYTLNWNSNSQDVVAGIGWNPGSARTVTYSGSFNPGGNSYLSLYGWTTNPLVEYYITDNFGSYNPSSGLQHVGTVSSDGSTYDIYRTQRVNAPSIQGTQTFNQYWSIRQSHRTGGTINTANHFNAWKSHGMNMGQFNYQILATEGYQSSGSSSISVH</sequence>
<comment type="catalytic activity">
    <reaction evidence="1 10 11">
        <text>Endohydrolysis of (1-&gt;4)-beta-D-xylosidic linkages in xylans.</text>
        <dbReference type="EC" id="3.2.1.8"/>
    </reaction>
</comment>
<evidence type="ECO:0000256" key="5">
    <source>
        <dbReference type="ARBA" id="ARBA00022651"/>
    </source>
</evidence>
<evidence type="ECO:0000256" key="10">
    <source>
        <dbReference type="PROSITE-ProRule" id="PRU01097"/>
    </source>
</evidence>
<evidence type="ECO:0000256" key="1">
    <source>
        <dbReference type="ARBA" id="ARBA00000681"/>
    </source>
</evidence>
<keyword evidence="12" id="KW-0732">Signal</keyword>
<dbReference type="SUPFAM" id="SSF49899">
    <property type="entry name" value="Concanavalin A-like lectins/glucanases"/>
    <property type="match status" value="1"/>
</dbReference>
<dbReference type="FunFam" id="2.60.120.180:FF:000001">
    <property type="entry name" value="Endo-1,4-beta-xylanase"/>
    <property type="match status" value="1"/>
</dbReference>
<evidence type="ECO:0000256" key="3">
    <source>
        <dbReference type="ARBA" id="ARBA00007792"/>
    </source>
</evidence>
<evidence type="ECO:0000256" key="7">
    <source>
        <dbReference type="ARBA" id="ARBA00023277"/>
    </source>
</evidence>
<dbReference type="InterPro" id="IPR013320">
    <property type="entry name" value="ConA-like_dom_sf"/>
</dbReference>
<evidence type="ECO:0000256" key="2">
    <source>
        <dbReference type="ARBA" id="ARBA00004851"/>
    </source>
</evidence>
<keyword evidence="6 10" id="KW-0378">Hydrolase</keyword>
<dbReference type="OrthoDB" id="2115822at2759"/>
<keyword evidence="9 10" id="KW-0624">Polysaccharide degradation</keyword>
<dbReference type="PRINTS" id="PR00911">
    <property type="entry name" value="GLHYDRLASE11"/>
</dbReference>
<evidence type="ECO:0000256" key="9">
    <source>
        <dbReference type="ARBA" id="ARBA00023326"/>
    </source>
</evidence>
<dbReference type="InterPro" id="IPR033123">
    <property type="entry name" value="GH11_dom"/>
</dbReference>
<dbReference type="PANTHER" id="PTHR46828:SF2">
    <property type="entry name" value="ENDO-1,4-BETA-XYLANASE A-RELATED"/>
    <property type="match status" value="1"/>
</dbReference>
<dbReference type="GO" id="GO:0045493">
    <property type="term" value="P:xylan catabolic process"/>
    <property type="evidence" value="ECO:0007669"/>
    <property type="project" value="UniProtKB-UniRule"/>
</dbReference>
<feature type="domain" description="GH11" evidence="13">
    <location>
        <begin position="36"/>
        <end position="224"/>
    </location>
</feature>
<comment type="similarity">
    <text evidence="3 10 11">Belongs to the glycosyl hydrolase 11 (cellulase G) family.</text>
</comment>
<feature type="active site" description="Proton donor" evidence="10">
    <location>
        <position position="211"/>
    </location>
</feature>
<reference evidence="14 15" key="1">
    <citation type="journal article" date="2020" name="ISME J.">
        <title>Uncovering the hidden diversity of litter-decomposition mechanisms in mushroom-forming fungi.</title>
        <authorList>
            <person name="Floudas D."/>
            <person name="Bentzer J."/>
            <person name="Ahren D."/>
            <person name="Johansson T."/>
            <person name="Persson P."/>
            <person name="Tunlid A."/>
        </authorList>
    </citation>
    <scope>NUCLEOTIDE SEQUENCE [LARGE SCALE GENOMIC DNA]</scope>
    <source>
        <strain evidence="14 15">CBS 101986</strain>
    </source>
</reference>
<evidence type="ECO:0000256" key="6">
    <source>
        <dbReference type="ARBA" id="ARBA00022801"/>
    </source>
</evidence>
<dbReference type="InterPro" id="IPR033119">
    <property type="entry name" value="GH11_AS_2"/>
</dbReference>
<evidence type="ECO:0000256" key="8">
    <source>
        <dbReference type="ARBA" id="ARBA00023295"/>
    </source>
</evidence>
<dbReference type="GO" id="GO:0031176">
    <property type="term" value="F:endo-1,4-beta-xylanase activity"/>
    <property type="evidence" value="ECO:0007669"/>
    <property type="project" value="UniProtKB-UniRule"/>
</dbReference>
<dbReference type="PANTHER" id="PTHR46828">
    <property type="entry name" value="ENDO-1,4-BETA-XYLANASE A-RELATED"/>
    <property type="match status" value="1"/>
</dbReference>
<dbReference type="PROSITE" id="PS51761">
    <property type="entry name" value="GH11_3"/>
    <property type="match status" value="1"/>
</dbReference>
<feature type="active site" description="Nucleophile" evidence="10">
    <location>
        <position position="120"/>
    </location>
</feature>
<comment type="pathway">
    <text evidence="2 10 11">Glycan degradation; xylan degradation.</text>
</comment>
<keyword evidence="8 10" id="KW-0326">Glycosidase</keyword>
<keyword evidence="7 10" id="KW-0119">Carbohydrate metabolism</keyword>
<dbReference type="PROSITE" id="PS00777">
    <property type="entry name" value="GH11_2"/>
    <property type="match status" value="1"/>
</dbReference>
<evidence type="ECO:0000256" key="4">
    <source>
        <dbReference type="ARBA" id="ARBA00012590"/>
    </source>
</evidence>
<evidence type="ECO:0000313" key="14">
    <source>
        <dbReference type="EMBL" id="KAF5327840.1"/>
    </source>
</evidence>
<dbReference type="UniPathway" id="UPA00114"/>
<evidence type="ECO:0000259" key="13">
    <source>
        <dbReference type="PROSITE" id="PS51761"/>
    </source>
</evidence>
<dbReference type="Proteomes" id="UP000567179">
    <property type="component" value="Unassembled WGS sequence"/>
</dbReference>
<dbReference type="EMBL" id="JAACJJ010000014">
    <property type="protein sequence ID" value="KAF5327840.1"/>
    <property type="molecule type" value="Genomic_DNA"/>
</dbReference>